<dbReference type="PANTHER" id="PTHR13847:SF274">
    <property type="entry name" value="RIESKE 2FE-2S IRON-SULFUR PROTEIN YHFW-RELATED"/>
    <property type="match status" value="1"/>
</dbReference>
<dbReference type="InterPro" id="IPR036922">
    <property type="entry name" value="Rieske_2Fe-2S_sf"/>
</dbReference>
<dbReference type="EC" id="1.4.3.-" evidence="5"/>
<keyword evidence="3" id="KW-0408">Iron</keyword>
<evidence type="ECO:0000256" key="3">
    <source>
        <dbReference type="ARBA" id="ARBA00023004"/>
    </source>
</evidence>
<organism evidence="5 6">
    <name type="scientific">Mycobacteroides abscessus</name>
    <dbReference type="NCBI Taxonomy" id="36809"/>
    <lineage>
        <taxon>Bacteria</taxon>
        <taxon>Bacillati</taxon>
        <taxon>Actinomycetota</taxon>
        <taxon>Actinomycetes</taxon>
        <taxon>Mycobacteriales</taxon>
        <taxon>Mycobacteriaceae</taxon>
        <taxon>Mycobacteroides</taxon>
    </lineage>
</organism>
<dbReference type="PANTHER" id="PTHR13847">
    <property type="entry name" value="SARCOSINE DEHYDROGENASE-RELATED"/>
    <property type="match status" value="1"/>
</dbReference>
<evidence type="ECO:0000256" key="4">
    <source>
        <dbReference type="ARBA" id="ARBA00023014"/>
    </source>
</evidence>
<dbReference type="SUPFAM" id="SSF50022">
    <property type="entry name" value="ISP domain"/>
    <property type="match status" value="1"/>
</dbReference>
<dbReference type="Gene3D" id="2.102.10.10">
    <property type="entry name" value="Rieske [2Fe-2S] iron-sulphur domain"/>
    <property type="match status" value="1"/>
</dbReference>
<keyword evidence="2" id="KW-0479">Metal-binding</keyword>
<dbReference type="GO" id="GO:0004497">
    <property type="term" value="F:monooxygenase activity"/>
    <property type="evidence" value="ECO:0007669"/>
    <property type="project" value="UniProtKB-ARBA"/>
</dbReference>
<proteinExistence type="predicted"/>
<dbReference type="InterPro" id="IPR017941">
    <property type="entry name" value="Rieske_2Fe-2S"/>
</dbReference>
<dbReference type="EMBL" id="CSWP01000001">
    <property type="protein sequence ID" value="CPV37029.1"/>
    <property type="molecule type" value="Genomic_DNA"/>
</dbReference>
<dbReference type="GO" id="GO:0046872">
    <property type="term" value="F:metal ion binding"/>
    <property type="evidence" value="ECO:0007669"/>
    <property type="project" value="UniProtKB-KW"/>
</dbReference>
<dbReference type="GO" id="GO:0051537">
    <property type="term" value="F:2 iron, 2 sulfur cluster binding"/>
    <property type="evidence" value="ECO:0007669"/>
    <property type="project" value="UniProtKB-KW"/>
</dbReference>
<keyword evidence="4" id="KW-0411">Iron-sulfur</keyword>
<keyword evidence="5" id="KW-0560">Oxidoreductase</keyword>
<dbReference type="Pfam" id="PF00355">
    <property type="entry name" value="Rieske"/>
    <property type="match status" value="1"/>
</dbReference>
<dbReference type="InterPro" id="IPR006076">
    <property type="entry name" value="FAD-dep_OxRdtase"/>
</dbReference>
<gene>
    <name evidence="5" type="primary">puuB_1</name>
    <name evidence="5" type="ORF">ERS075579_00860</name>
</gene>
<sequence>MNSIWLQGRSGLAARVPFAPDDTTQTFDVAVIGAGITGLTTALLLARAGLEVVVLEARGAGDGTTGNSTGKISALHGTKLSRVARRHGHAVARAYATGNTEGRDWLLRYCEEHGVPTQTEDAHTYAQTREGTAGARDEWNACLQAGLPVRWETIADTPFPYYGGVRLPDQAQFNPAQLMESMVAQLEDHGAHFFSGMRVRSISGRGPLRITGNYAHDAGAGEFALEAQRCVLATGSPILDRGGFFAKLTANRSYCMSFDVPGPITRAMYLSVDAPLRSVRYAPSSTGDRLVVGGAGHVVGHPAHVREALRELAGWAQTHYPGATRTHSWAAQDYATISELPYAGPLLPGGKRIYLATGYDKWGMTNGIAASLALSSQILGGRMDWANAFASWSALDLRAIPAAIRLGSRVARDFAAGWATAMLTSRPGHAPVCTHLGGITTWNDAEDIWECPLHGSCFDAGGSVLWGPATETLDRLPADGAR</sequence>
<dbReference type="Gene3D" id="3.30.9.10">
    <property type="entry name" value="D-Amino Acid Oxidase, subunit A, domain 2"/>
    <property type="match status" value="1"/>
</dbReference>
<evidence type="ECO:0000256" key="2">
    <source>
        <dbReference type="ARBA" id="ARBA00022723"/>
    </source>
</evidence>
<dbReference type="SUPFAM" id="SSF51971">
    <property type="entry name" value="Nucleotide-binding domain"/>
    <property type="match status" value="1"/>
</dbReference>
<dbReference type="Proteomes" id="UP000045782">
    <property type="component" value="Unassembled WGS sequence"/>
</dbReference>
<dbReference type="Gene3D" id="3.50.50.60">
    <property type="entry name" value="FAD/NAD(P)-binding domain"/>
    <property type="match status" value="1"/>
</dbReference>
<accession>A0A0U0ZHH3</accession>
<dbReference type="Pfam" id="PF01266">
    <property type="entry name" value="DAO"/>
    <property type="match status" value="1"/>
</dbReference>
<keyword evidence="1" id="KW-0001">2Fe-2S</keyword>
<evidence type="ECO:0000313" key="6">
    <source>
        <dbReference type="Proteomes" id="UP000045782"/>
    </source>
</evidence>
<dbReference type="GO" id="GO:0016705">
    <property type="term" value="F:oxidoreductase activity, acting on paired donors, with incorporation or reduction of molecular oxygen"/>
    <property type="evidence" value="ECO:0007669"/>
    <property type="project" value="UniProtKB-ARBA"/>
</dbReference>
<dbReference type="InterPro" id="IPR036188">
    <property type="entry name" value="FAD/NAD-bd_sf"/>
</dbReference>
<dbReference type="GO" id="GO:0005737">
    <property type="term" value="C:cytoplasm"/>
    <property type="evidence" value="ECO:0007669"/>
    <property type="project" value="TreeGrafter"/>
</dbReference>
<name>A0A0U0ZHH3_9MYCO</name>
<evidence type="ECO:0000313" key="5">
    <source>
        <dbReference type="EMBL" id="CPV37029.1"/>
    </source>
</evidence>
<protein>
    <submittedName>
        <fullName evidence="5">Putative iron-sulfur binding oxidoreductase</fullName>
        <ecNumber evidence="5">1.4.3.-</ecNumber>
    </submittedName>
</protein>
<evidence type="ECO:0000256" key="1">
    <source>
        <dbReference type="ARBA" id="ARBA00022714"/>
    </source>
</evidence>
<dbReference type="PROSITE" id="PS51296">
    <property type="entry name" value="RIESKE"/>
    <property type="match status" value="1"/>
</dbReference>
<dbReference type="RefSeq" id="WP_016895594.1">
    <property type="nucleotide sequence ID" value="NZ_CSWP01000001.1"/>
</dbReference>
<dbReference type="AlphaFoldDB" id="A0A0U0ZHH3"/>
<reference evidence="5 6" key="1">
    <citation type="submission" date="2015-03" db="EMBL/GenBank/DDBJ databases">
        <authorList>
            <person name="Murphy D."/>
        </authorList>
    </citation>
    <scope>NUCLEOTIDE SEQUENCE [LARGE SCALE GENOMIC DNA]</scope>
    <source>
        <strain evidence="5 6">PAP088</strain>
    </source>
</reference>